<gene>
    <name evidence="10" type="ORF">CSC94_23515</name>
</gene>
<feature type="transmembrane region" description="Helical" evidence="9">
    <location>
        <begin position="140"/>
        <end position="157"/>
    </location>
</feature>
<dbReference type="OrthoDB" id="9807115at2"/>
<keyword evidence="6 9" id="KW-1133">Transmembrane helix</keyword>
<comment type="similarity">
    <text evidence="8">Belongs to the binding-protein-dependent transport system permease family. LivHM subfamily.</text>
</comment>
<dbReference type="AlphaFoldDB" id="A0A2G1QGD7"/>
<name>A0A2G1QGD7_9HYPH</name>
<evidence type="ECO:0000256" key="2">
    <source>
        <dbReference type="ARBA" id="ARBA00022448"/>
    </source>
</evidence>
<keyword evidence="4 9" id="KW-0812">Transmembrane</keyword>
<evidence type="ECO:0000256" key="4">
    <source>
        <dbReference type="ARBA" id="ARBA00022692"/>
    </source>
</evidence>
<evidence type="ECO:0000313" key="10">
    <source>
        <dbReference type="EMBL" id="PHP64597.1"/>
    </source>
</evidence>
<dbReference type="EMBL" id="PDVP01000034">
    <property type="protein sequence ID" value="PHP64597.1"/>
    <property type="molecule type" value="Genomic_DNA"/>
</dbReference>
<comment type="caution">
    <text evidence="10">The sequence shown here is derived from an EMBL/GenBank/DDBJ whole genome shotgun (WGS) entry which is preliminary data.</text>
</comment>
<dbReference type="GO" id="GO:0022857">
    <property type="term" value="F:transmembrane transporter activity"/>
    <property type="evidence" value="ECO:0007669"/>
    <property type="project" value="InterPro"/>
</dbReference>
<proteinExistence type="inferred from homology"/>
<evidence type="ECO:0000256" key="5">
    <source>
        <dbReference type="ARBA" id="ARBA00022970"/>
    </source>
</evidence>
<evidence type="ECO:0000256" key="6">
    <source>
        <dbReference type="ARBA" id="ARBA00022989"/>
    </source>
</evidence>
<dbReference type="Pfam" id="PF02653">
    <property type="entry name" value="BPD_transp_2"/>
    <property type="match status" value="1"/>
</dbReference>
<dbReference type="InterPro" id="IPR001851">
    <property type="entry name" value="ABC_transp_permease"/>
</dbReference>
<reference evidence="10 11" key="1">
    <citation type="submission" date="2017-10" db="EMBL/GenBank/DDBJ databases">
        <title>Sedimentibacterium mangrovi gen. nov., sp. nov., a novel member of family Phyllobacteriacea isolated from mangrove sediment.</title>
        <authorList>
            <person name="Liao H."/>
            <person name="Tian Y."/>
        </authorList>
    </citation>
    <scope>NUCLEOTIDE SEQUENCE [LARGE SCALE GENOMIC DNA]</scope>
    <source>
        <strain evidence="10 11">X9-2-2</strain>
    </source>
</reference>
<keyword evidence="7 9" id="KW-0472">Membrane</keyword>
<protein>
    <submittedName>
        <fullName evidence="10">Branched-chain amino acid ABC transporter permease</fullName>
    </submittedName>
</protein>
<comment type="subcellular location">
    <subcellularLocation>
        <location evidence="1">Cell membrane</location>
        <topology evidence="1">Multi-pass membrane protein</topology>
    </subcellularLocation>
</comment>
<dbReference type="RefSeq" id="WP_099308811.1">
    <property type="nucleotide sequence ID" value="NZ_PDVP01000034.1"/>
</dbReference>
<dbReference type="CDD" id="cd06582">
    <property type="entry name" value="TM_PBP1_LivH_like"/>
    <property type="match status" value="1"/>
</dbReference>
<keyword evidence="2" id="KW-0813">Transport</keyword>
<dbReference type="GO" id="GO:0005886">
    <property type="term" value="C:plasma membrane"/>
    <property type="evidence" value="ECO:0007669"/>
    <property type="project" value="UniProtKB-SubCell"/>
</dbReference>
<accession>A0A2G1QGD7</accession>
<feature type="transmembrane region" description="Helical" evidence="9">
    <location>
        <begin position="178"/>
        <end position="204"/>
    </location>
</feature>
<feature type="transmembrane region" description="Helical" evidence="9">
    <location>
        <begin position="48"/>
        <end position="79"/>
    </location>
</feature>
<organism evidence="10 11">
    <name type="scientific">Zhengella mangrovi</name>
    <dbReference type="NCBI Taxonomy" id="1982044"/>
    <lineage>
        <taxon>Bacteria</taxon>
        <taxon>Pseudomonadati</taxon>
        <taxon>Pseudomonadota</taxon>
        <taxon>Alphaproteobacteria</taxon>
        <taxon>Hyphomicrobiales</taxon>
        <taxon>Notoacmeibacteraceae</taxon>
        <taxon>Zhengella</taxon>
    </lineage>
</organism>
<feature type="transmembrane region" description="Helical" evidence="9">
    <location>
        <begin position="91"/>
        <end position="113"/>
    </location>
</feature>
<evidence type="ECO:0000256" key="1">
    <source>
        <dbReference type="ARBA" id="ARBA00004651"/>
    </source>
</evidence>
<evidence type="ECO:0000256" key="7">
    <source>
        <dbReference type="ARBA" id="ARBA00023136"/>
    </source>
</evidence>
<evidence type="ECO:0000313" key="11">
    <source>
        <dbReference type="Proteomes" id="UP000221168"/>
    </source>
</evidence>
<dbReference type="GO" id="GO:0006865">
    <property type="term" value="P:amino acid transport"/>
    <property type="evidence" value="ECO:0007669"/>
    <property type="project" value="UniProtKB-KW"/>
</dbReference>
<dbReference type="PANTHER" id="PTHR11795">
    <property type="entry name" value="BRANCHED-CHAIN AMINO ACID TRANSPORT SYSTEM PERMEASE PROTEIN LIVH"/>
    <property type="match status" value="1"/>
</dbReference>
<keyword evidence="5" id="KW-0029">Amino-acid transport</keyword>
<sequence length="289" mass="30453">MFIDVIQTMTDGLMIGGLYATVAVGITLVFGIMGILNFAHGQMVMLGAYVAFFFVTAGYGFWLGLAFAMLAMALLGLVMERAVFRFILTDHMGGLTVSLGIILIIENLAAAYFTPDHRNFDPPLKGGVELLGMQFSAQRLLVLALVLVLVTAFYLFLQKTRLGKAIRAMGQNRTGAALVGVQVGQVTAIVFALGSAMAGAAGALYGSLFAITPYMASGPLMKGFILTVLGGLGSVPGAVIAGFLLGIAESFGSRYLSASFRDGYGFILLIAALLLFPRGLFGFSGKEKV</sequence>
<dbReference type="Proteomes" id="UP000221168">
    <property type="component" value="Unassembled WGS sequence"/>
</dbReference>
<dbReference type="PANTHER" id="PTHR11795:SF445">
    <property type="entry name" value="AMINO ACID ABC TRANSPORTER PERMEASE PROTEIN"/>
    <property type="match status" value="1"/>
</dbReference>
<keyword evidence="3" id="KW-1003">Cell membrane</keyword>
<feature type="transmembrane region" description="Helical" evidence="9">
    <location>
        <begin position="224"/>
        <end position="251"/>
    </location>
</feature>
<evidence type="ECO:0000256" key="3">
    <source>
        <dbReference type="ARBA" id="ARBA00022475"/>
    </source>
</evidence>
<keyword evidence="11" id="KW-1185">Reference proteome</keyword>
<evidence type="ECO:0000256" key="8">
    <source>
        <dbReference type="ARBA" id="ARBA00037998"/>
    </source>
</evidence>
<feature type="transmembrane region" description="Helical" evidence="9">
    <location>
        <begin position="12"/>
        <end position="36"/>
    </location>
</feature>
<evidence type="ECO:0000256" key="9">
    <source>
        <dbReference type="SAM" id="Phobius"/>
    </source>
</evidence>
<feature type="transmembrane region" description="Helical" evidence="9">
    <location>
        <begin position="263"/>
        <end position="283"/>
    </location>
</feature>
<dbReference type="InterPro" id="IPR052157">
    <property type="entry name" value="BCAA_transport_permease"/>
</dbReference>